<evidence type="ECO:0000313" key="1">
    <source>
        <dbReference type="EMBL" id="SHJ85493.1"/>
    </source>
</evidence>
<dbReference type="EMBL" id="FQYN01000014">
    <property type="protein sequence ID" value="SHJ85493.1"/>
    <property type="molecule type" value="Genomic_DNA"/>
</dbReference>
<dbReference type="Proteomes" id="UP000184418">
    <property type="component" value="Unassembled WGS sequence"/>
</dbReference>
<name>A0A1M6MQC6_9BACT</name>
<keyword evidence="2" id="KW-1185">Reference proteome</keyword>
<protein>
    <recommendedName>
        <fullName evidence="3">Antitoxin VbhA domain-containing protein</fullName>
    </recommendedName>
</protein>
<dbReference type="CDD" id="cd11586">
    <property type="entry name" value="VbhA_like"/>
    <property type="match status" value="1"/>
</dbReference>
<dbReference type="OrthoDB" id="885454at2"/>
<evidence type="ECO:0008006" key="3">
    <source>
        <dbReference type="Google" id="ProtNLM"/>
    </source>
</evidence>
<gene>
    <name evidence="1" type="ORF">SAMN02745146_0359</name>
</gene>
<organism evidence="1 2">
    <name type="scientific">Hymenobacter daecheongensis DSM 21074</name>
    <dbReference type="NCBI Taxonomy" id="1121955"/>
    <lineage>
        <taxon>Bacteria</taxon>
        <taxon>Pseudomonadati</taxon>
        <taxon>Bacteroidota</taxon>
        <taxon>Cytophagia</taxon>
        <taxon>Cytophagales</taxon>
        <taxon>Hymenobacteraceae</taxon>
        <taxon>Hymenobacter</taxon>
    </lineage>
</organism>
<evidence type="ECO:0000313" key="2">
    <source>
        <dbReference type="Proteomes" id="UP000184418"/>
    </source>
</evidence>
<reference evidence="1 2" key="1">
    <citation type="submission" date="2016-11" db="EMBL/GenBank/DDBJ databases">
        <authorList>
            <person name="Jaros S."/>
            <person name="Januszkiewicz K."/>
            <person name="Wedrychowicz H."/>
        </authorList>
    </citation>
    <scope>NUCLEOTIDE SEQUENCE [LARGE SCALE GENOMIC DNA]</scope>
    <source>
        <strain evidence="1 2">DSM 21074</strain>
    </source>
</reference>
<sequence>MSYTPSFSENEQTPAQRLDTVQFALGVSATAGGQASAESVQLYERYILGEIDLAYIGAAVREMYPQYPSNDPYAKYAPGEGPHVEPAPLVEAVPGFEDKAAEEEAPAGPEVPAAVCVAQLRAFVQEIAEHQATQPPRQRYIQIDV</sequence>
<dbReference type="AlphaFoldDB" id="A0A1M6MQC6"/>
<dbReference type="InterPro" id="IPR033788">
    <property type="entry name" value="VbhA-like"/>
</dbReference>
<dbReference type="STRING" id="1121955.SAMN02745146_0359"/>
<proteinExistence type="predicted"/>
<dbReference type="RefSeq" id="WP_073112787.1">
    <property type="nucleotide sequence ID" value="NZ_FQYN01000014.1"/>
</dbReference>
<accession>A0A1M6MQC6</accession>